<dbReference type="InterPro" id="IPR058245">
    <property type="entry name" value="NreC/VraR/RcsB-like_REC"/>
</dbReference>
<dbReference type="Pfam" id="PF00072">
    <property type="entry name" value="Response_reg"/>
    <property type="match status" value="1"/>
</dbReference>
<evidence type="ECO:0000256" key="5">
    <source>
        <dbReference type="ARBA" id="ARBA00023163"/>
    </source>
</evidence>
<dbReference type="PROSITE" id="PS50110">
    <property type="entry name" value="RESPONSE_REGULATORY"/>
    <property type="match status" value="1"/>
</dbReference>
<dbReference type="PANTHER" id="PTHR43214">
    <property type="entry name" value="TWO-COMPONENT RESPONSE REGULATOR"/>
    <property type="match status" value="1"/>
</dbReference>
<dbReference type="InterPro" id="IPR000792">
    <property type="entry name" value="Tscrpt_reg_LuxR_C"/>
</dbReference>
<dbReference type="CDD" id="cd17535">
    <property type="entry name" value="REC_NarL-like"/>
    <property type="match status" value="1"/>
</dbReference>
<gene>
    <name evidence="9" type="ORF">CKG00_01475</name>
</gene>
<dbReference type="SUPFAM" id="SSF52172">
    <property type="entry name" value="CheY-like"/>
    <property type="match status" value="1"/>
</dbReference>
<evidence type="ECO:0000259" key="8">
    <source>
        <dbReference type="PROSITE" id="PS50110"/>
    </source>
</evidence>
<evidence type="ECO:0000313" key="10">
    <source>
        <dbReference type="Proteomes" id="UP000286908"/>
    </source>
</evidence>
<dbReference type="PRINTS" id="PR00038">
    <property type="entry name" value="HTHLUXR"/>
</dbReference>
<feature type="domain" description="HTH luxR-type" evidence="7">
    <location>
        <begin position="143"/>
        <end position="208"/>
    </location>
</feature>
<evidence type="ECO:0000313" key="9">
    <source>
        <dbReference type="EMBL" id="RUT65219.1"/>
    </source>
</evidence>
<dbReference type="InterPro" id="IPR039420">
    <property type="entry name" value="WalR-like"/>
</dbReference>
<evidence type="ECO:0000256" key="1">
    <source>
        <dbReference type="ARBA" id="ARBA00022553"/>
    </source>
</evidence>
<dbReference type="InterPro" id="IPR011006">
    <property type="entry name" value="CheY-like_superfamily"/>
</dbReference>
<keyword evidence="3" id="KW-0805">Transcription regulation</keyword>
<dbReference type="Pfam" id="PF00196">
    <property type="entry name" value="GerE"/>
    <property type="match status" value="1"/>
</dbReference>
<organism evidence="9 10">
    <name type="scientific">Morganella morganii</name>
    <name type="common">Proteus morganii</name>
    <dbReference type="NCBI Taxonomy" id="582"/>
    <lineage>
        <taxon>Bacteria</taxon>
        <taxon>Pseudomonadati</taxon>
        <taxon>Pseudomonadota</taxon>
        <taxon>Gammaproteobacteria</taxon>
        <taxon>Enterobacterales</taxon>
        <taxon>Morganellaceae</taxon>
        <taxon>Morganella</taxon>
    </lineage>
</organism>
<dbReference type="InterPro" id="IPR016032">
    <property type="entry name" value="Sig_transdc_resp-reg_C-effctor"/>
</dbReference>
<dbReference type="SMART" id="SM00448">
    <property type="entry name" value="REC"/>
    <property type="match status" value="1"/>
</dbReference>
<dbReference type="GO" id="GO:0000160">
    <property type="term" value="P:phosphorelay signal transduction system"/>
    <property type="evidence" value="ECO:0007669"/>
    <property type="project" value="UniProtKB-KW"/>
</dbReference>
<dbReference type="PROSITE" id="PS50043">
    <property type="entry name" value="HTH_LUXR_2"/>
    <property type="match status" value="1"/>
</dbReference>
<sequence>MISVLVANVNEFYRAGIGAIITATSGMKMAGEVRDSNGAVHWCRDNHADVVLLDIGFPVMSGLDAAKKITRYTSETKVIILTDEHSLISPYKVMNSGAAGYLYQSSDREDLLHAIRIISRGQRYVAPDIAQQTILDTRLHAHDSNPLDKLSHQERQVMVMIAQGIKVTQIADKMCLSSKTVNSYRYRIFNKLNIDGDIKLTHLALRYGLIHIDSVVPSAPAESRGRDNR</sequence>
<keyword evidence="5" id="KW-0804">Transcription</keyword>
<dbReference type="AlphaFoldDB" id="A0A433ZSZ3"/>
<accession>A0A433ZSZ3</accession>
<dbReference type="EMBL" id="NRQY01000001">
    <property type="protein sequence ID" value="RUT65219.1"/>
    <property type="molecule type" value="Genomic_DNA"/>
</dbReference>
<keyword evidence="4" id="KW-0238">DNA-binding</keyword>
<evidence type="ECO:0000256" key="6">
    <source>
        <dbReference type="PROSITE-ProRule" id="PRU00169"/>
    </source>
</evidence>
<dbReference type="GO" id="GO:0006355">
    <property type="term" value="P:regulation of DNA-templated transcription"/>
    <property type="evidence" value="ECO:0007669"/>
    <property type="project" value="InterPro"/>
</dbReference>
<reference evidence="9 10" key="1">
    <citation type="submission" date="2017-08" db="EMBL/GenBank/DDBJ databases">
        <title>Draft genome sequence of pheromone producing symbiont Morganella morganii, of the female New Zealand grass grub Costelytra giveni.</title>
        <authorList>
            <person name="Laugraud A."/>
            <person name="Young S.D."/>
            <person name="Hurst M.H."/>
        </authorList>
    </citation>
    <scope>NUCLEOTIDE SEQUENCE [LARGE SCALE GENOMIC DNA]</scope>
    <source>
        <strain evidence="9 10">MMsCG</strain>
    </source>
</reference>
<name>A0A433ZSZ3_MORMO</name>
<evidence type="ECO:0000259" key="7">
    <source>
        <dbReference type="PROSITE" id="PS50043"/>
    </source>
</evidence>
<proteinExistence type="predicted"/>
<evidence type="ECO:0000256" key="4">
    <source>
        <dbReference type="ARBA" id="ARBA00023125"/>
    </source>
</evidence>
<dbReference type="InterPro" id="IPR001789">
    <property type="entry name" value="Sig_transdc_resp-reg_receiver"/>
</dbReference>
<keyword evidence="1 6" id="KW-0597">Phosphoprotein</keyword>
<dbReference type="SUPFAM" id="SSF46894">
    <property type="entry name" value="C-terminal effector domain of the bipartite response regulators"/>
    <property type="match status" value="1"/>
</dbReference>
<feature type="modified residue" description="4-aspartylphosphate" evidence="6">
    <location>
        <position position="54"/>
    </location>
</feature>
<dbReference type="SMART" id="SM00421">
    <property type="entry name" value="HTH_LUXR"/>
    <property type="match status" value="1"/>
</dbReference>
<evidence type="ECO:0000256" key="2">
    <source>
        <dbReference type="ARBA" id="ARBA00023012"/>
    </source>
</evidence>
<dbReference type="PANTHER" id="PTHR43214:SF3">
    <property type="entry name" value="RESPONSE REGULATOR UVRY"/>
    <property type="match status" value="1"/>
</dbReference>
<feature type="domain" description="Response regulatory" evidence="8">
    <location>
        <begin position="3"/>
        <end position="119"/>
    </location>
</feature>
<comment type="caution">
    <text evidence="9">The sequence shown here is derived from an EMBL/GenBank/DDBJ whole genome shotgun (WGS) entry which is preliminary data.</text>
</comment>
<protein>
    <submittedName>
        <fullName evidence="9">Two-component system response regulator</fullName>
    </submittedName>
</protein>
<dbReference type="PROSITE" id="PS00622">
    <property type="entry name" value="HTH_LUXR_1"/>
    <property type="match status" value="1"/>
</dbReference>
<keyword evidence="2" id="KW-0902">Two-component regulatory system</keyword>
<dbReference type="OrthoDB" id="9796655at2"/>
<dbReference type="GO" id="GO:0003677">
    <property type="term" value="F:DNA binding"/>
    <property type="evidence" value="ECO:0007669"/>
    <property type="project" value="UniProtKB-KW"/>
</dbReference>
<dbReference type="Proteomes" id="UP000286908">
    <property type="component" value="Unassembled WGS sequence"/>
</dbReference>
<dbReference type="Gene3D" id="3.40.50.2300">
    <property type="match status" value="1"/>
</dbReference>
<evidence type="ECO:0000256" key="3">
    <source>
        <dbReference type="ARBA" id="ARBA00023015"/>
    </source>
</evidence>
<dbReference type="CDD" id="cd06170">
    <property type="entry name" value="LuxR_C_like"/>
    <property type="match status" value="1"/>
</dbReference>